<keyword evidence="9" id="KW-0472">Membrane</keyword>
<sequence length="585" mass="65854">MDVLFKFTSSLATFVLILGFVGIVSSCIRLWALPRSLPVAGAKGNSHLSRTRAYLTSWLSYHRSRAVAYAEFSKLGKPFISPNPSLSPDIVIPPQHVKWLLSQPSSVVAQRPALWEGMAIRYMFTGADPNAEFVPALVKRHMSLGNVDVMQAQMYRSIQRWTDISLGTTPNDGWKEVSLFDAVGFIMQRVGYRLYFGPALAENEELGQVLQTMGNWAAVGGLVIGQFSPMVFRKPLGWLFRLPLAYYTRRYKRIWEPVVREKLERVQQLQKGQRGAEESRDDGSATAGAAEALARNRRYTVESMSSNFMIMYGIAANVKLPGSLALLLNLITLPEARTYLPLLRQEIETVLFEPTAWTDPETFTPRKMPLATAFTRESMRYSPLVANIPVRTVVARDGVILPDGTQVPCGASLSCPAEAMTRDERFFPDPDRFNPFRFLVEEETPPTDTADRKRDSTKESRYILRPDGNLTAASETFLFFGYGPHFCPGRFFMVRLLMVLLAYIVKHYDFEPTTTQRPVGIRAGFVNLPPLGTRHDDFQQHDTSRHHLARGAHGMPAYPTPFHDIKKAQWTNLQDGQNAPILSTI</sequence>
<evidence type="ECO:0000313" key="10">
    <source>
        <dbReference type="EMBL" id="KAK3386118.1"/>
    </source>
</evidence>
<dbReference type="SUPFAM" id="SSF48264">
    <property type="entry name" value="Cytochrome P450"/>
    <property type="match status" value="1"/>
</dbReference>
<evidence type="ECO:0000256" key="4">
    <source>
        <dbReference type="ARBA" id="ARBA00022723"/>
    </source>
</evidence>
<dbReference type="PROSITE" id="PS51257">
    <property type="entry name" value="PROKAR_LIPOPROTEIN"/>
    <property type="match status" value="1"/>
</dbReference>
<reference evidence="10" key="2">
    <citation type="submission" date="2023-06" db="EMBL/GenBank/DDBJ databases">
        <authorList>
            <consortium name="Lawrence Berkeley National Laboratory"/>
            <person name="Haridas S."/>
            <person name="Hensen N."/>
            <person name="Bonometti L."/>
            <person name="Westerberg I."/>
            <person name="Brannstrom I.O."/>
            <person name="Guillou S."/>
            <person name="Cros-Aarteil S."/>
            <person name="Calhoun S."/>
            <person name="Kuo A."/>
            <person name="Mondo S."/>
            <person name="Pangilinan J."/>
            <person name="Riley R."/>
            <person name="LaButti K."/>
            <person name="Andreopoulos B."/>
            <person name="Lipzen A."/>
            <person name="Chen C."/>
            <person name="Yanf M."/>
            <person name="Daum C."/>
            <person name="Ng V."/>
            <person name="Clum A."/>
            <person name="Steindorff A."/>
            <person name="Ohm R."/>
            <person name="Martin F."/>
            <person name="Silar P."/>
            <person name="Natvig D."/>
            <person name="Lalanne C."/>
            <person name="Gautier V."/>
            <person name="Ament-velasquez S.L."/>
            <person name="Kruys A."/>
            <person name="Hutchinson M.I."/>
            <person name="Powell A.J."/>
            <person name="Barry K."/>
            <person name="Miller A.N."/>
            <person name="Grigoriev I.V."/>
            <person name="Debuchy R."/>
            <person name="Gladieux P."/>
            <person name="Thoren M.H."/>
            <person name="Johannesson H."/>
        </authorList>
    </citation>
    <scope>NUCLEOTIDE SEQUENCE</scope>
    <source>
        <strain evidence="10">CBS 232.78</strain>
    </source>
</reference>
<keyword evidence="3 8" id="KW-0349">Heme</keyword>
<dbReference type="InterPro" id="IPR036396">
    <property type="entry name" value="Cyt_P450_sf"/>
</dbReference>
<evidence type="ECO:0000256" key="7">
    <source>
        <dbReference type="ARBA" id="ARBA00023033"/>
    </source>
</evidence>
<keyword evidence="4 8" id="KW-0479">Metal-binding</keyword>
<organism evidence="10 11">
    <name type="scientific">Podospora didyma</name>
    <dbReference type="NCBI Taxonomy" id="330526"/>
    <lineage>
        <taxon>Eukaryota</taxon>
        <taxon>Fungi</taxon>
        <taxon>Dikarya</taxon>
        <taxon>Ascomycota</taxon>
        <taxon>Pezizomycotina</taxon>
        <taxon>Sordariomycetes</taxon>
        <taxon>Sordariomycetidae</taxon>
        <taxon>Sordariales</taxon>
        <taxon>Podosporaceae</taxon>
        <taxon>Podospora</taxon>
    </lineage>
</organism>
<feature type="transmembrane region" description="Helical" evidence="9">
    <location>
        <begin position="12"/>
        <end position="32"/>
    </location>
</feature>
<dbReference type="GO" id="GO:0020037">
    <property type="term" value="F:heme binding"/>
    <property type="evidence" value="ECO:0007669"/>
    <property type="project" value="InterPro"/>
</dbReference>
<evidence type="ECO:0000256" key="8">
    <source>
        <dbReference type="RuleBase" id="RU000461"/>
    </source>
</evidence>
<dbReference type="GO" id="GO:0004497">
    <property type="term" value="F:monooxygenase activity"/>
    <property type="evidence" value="ECO:0007669"/>
    <property type="project" value="UniProtKB-KW"/>
</dbReference>
<evidence type="ECO:0000256" key="3">
    <source>
        <dbReference type="ARBA" id="ARBA00022617"/>
    </source>
</evidence>
<reference evidence="10" key="1">
    <citation type="journal article" date="2023" name="Mol. Phylogenet. Evol.">
        <title>Genome-scale phylogeny and comparative genomics of the fungal order Sordariales.</title>
        <authorList>
            <person name="Hensen N."/>
            <person name="Bonometti L."/>
            <person name="Westerberg I."/>
            <person name="Brannstrom I.O."/>
            <person name="Guillou S."/>
            <person name="Cros-Aarteil S."/>
            <person name="Calhoun S."/>
            <person name="Haridas S."/>
            <person name="Kuo A."/>
            <person name="Mondo S."/>
            <person name="Pangilinan J."/>
            <person name="Riley R."/>
            <person name="LaButti K."/>
            <person name="Andreopoulos B."/>
            <person name="Lipzen A."/>
            <person name="Chen C."/>
            <person name="Yan M."/>
            <person name="Daum C."/>
            <person name="Ng V."/>
            <person name="Clum A."/>
            <person name="Steindorff A."/>
            <person name="Ohm R.A."/>
            <person name="Martin F."/>
            <person name="Silar P."/>
            <person name="Natvig D.O."/>
            <person name="Lalanne C."/>
            <person name="Gautier V."/>
            <person name="Ament-Velasquez S.L."/>
            <person name="Kruys A."/>
            <person name="Hutchinson M.I."/>
            <person name="Powell A.J."/>
            <person name="Barry K."/>
            <person name="Miller A.N."/>
            <person name="Grigoriev I.V."/>
            <person name="Debuchy R."/>
            <person name="Gladieux P."/>
            <person name="Hiltunen Thoren M."/>
            <person name="Johannesson H."/>
        </authorList>
    </citation>
    <scope>NUCLEOTIDE SEQUENCE</scope>
    <source>
        <strain evidence="10">CBS 232.78</strain>
    </source>
</reference>
<dbReference type="AlphaFoldDB" id="A0AAE0NQZ7"/>
<gene>
    <name evidence="10" type="ORF">B0H63DRAFT_523438</name>
</gene>
<dbReference type="Gene3D" id="1.10.630.10">
    <property type="entry name" value="Cytochrome P450"/>
    <property type="match status" value="1"/>
</dbReference>
<dbReference type="GO" id="GO:0016705">
    <property type="term" value="F:oxidoreductase activity, acting on paired donors, with incorporation or reduction of molecular oxygen"/>
    <property type="evidence" value="ECO:0007669"/>
    <property type="project" value="InterPro"/>
</dbReference>
<keyword evidence="5 8" id="KW-0560">Oxidoreductase</keyword>
<keyword evidence="9" id="KW-1133">Transmembrane helix</keyword>
<keyword evidence="6 8" id="KW-0408">Iron</keyword>
<dbReference type="CDD" id="cd11041">
    <property type="entry name" value="CYP503A1-like"/>
    <property type="match status" value="1"/>
</dbReference>
<evidence type="ECO:0000256" key="9">
    <source>
        <dbReference type="SAM" id="Phobius"/>
    </source>
</evidence>
<dbReference type="InterPro" id="IPR001128">
    <property type="entry name" value="Cyt_P450"/>
</dbReference>
<protein>
    <submittedName>
        <fullName evidence="10">Cytochrome P450</fullName>
    </submittedName>
</protein>
<dbReference type="Proteomes" id="UP001285441">
    <property type="component" value="Unassembled WGS sequence"/>
</dbReference>
<comment type="caution">
    <text evidence="10">The sequence shown here is derived from an EMBL/GenBank/DDBJ whole genome shotgun (WGS) entry which is preliminary data.</text>
</comment>
<dbReference type="GO" id="GO:0005506">
    <property type="term" value="F:iron ion binding"/>
    <property type="evidence" value="ECO:0007669"/>
    <property type="project" value="InterPro"/>
</dbReference>
<keyword evidence="11" id="KW-1185">Reference proteome</keyword>
<comment type="similarity">
    <text evidence="2 8">Belongs to the cytochrome P450 family.</text>
</comment>
<dbReference type="PANTHER" id="PTHR46206">
    <property type="entry name" value="CYTOCHROME P450"/>
    <property type="match status" value="1"/>
</dbReference>
<dbReference type="Pfam" id="PF00067">
    <property type="entry name" value="p450"/>
    <property type="match status" value="1"/>
</dbReference>
<evidence type="ECO:0000256" key="2">
    <source>
        <dbReference type="ARBA" id="ARBA00010617"/>
    </source>
</evidence>
<dbReference type="PROSITE" id="PS00086">
    <property type="entry name" value="CYTOCHROME_P450"/>
    <property type="match status" value="1"/>
</dbReference>
<evidence type="ECO:0000256" key="1">
    <source>
        <dbReference type="ARBA" id="ARBA00001971"/>
    </source>
</evidence>
<comment type="cofactor">
    <cofactor evidence="1">
        <name>heme</name>
        <dbReference type="ChEBI" id="CHEBI:30413"/>
    </cofactor>
</comment>
<proteinExistence type="inferred from homology"/>
<evidence type="ECO:0000256" key="5">
    <source>
        <dbReference type="ARBA" id="ARBA00023002"/>
    </source>
</evidence>
<evidence type="ECO:0000313" key="11">
    <source>
        <dbReference type="Proteomes" id="UP001285441"/>
    </source>
</evidence>
<dbReference type="EMBL" id="JAULSW010000004">
    <property type="protein sequence ID" value="KAK3386118.1"/>
    <property type="molecule type" value="Genomic_DNA"/>
</dbReference>
<name>A0AAE0NQZ7_9PEZI</name>
<keyword evidence="9" id="KW-0812">Transmembrane</keyword>
<evidence type="ECO:0000256" key="6">
    <source>
        <dbReference type="ARBA" id="ARBA00023004"/>
    </source>
</evidence>
<dbReference type="InterPro" id="IPR017972">
    <property type="entry name" value="Cyt_P450_CS"/>
</dbReference>
<keyword evidence="7 8" id="KW-0503">Monooxygenase</keyword>
<dbReference type="PANTHER" id="PTHR46206:SF1">
    <property type="entry name" value="P450, PUTATIVE (EUROFUNG)-RELATED"/>
    <property type="match status" value="1"/>
</dbReference>
<accession>A0AAE0NQZ7</accession>